<dbReference type="InterPro" id="IPR000014">
    <property type="entry name" value="PAS"/>
</dbReference>
<feature type="domain" description="PAC" evidence="16">
    <location>
        <begin position="144"/>
        <end position="195"/>
    </location>
</feature>
<evidence type="ECO:0000256" key="13">
    <source>
        <dbReference type="SAM" id="Coils"/>
    </source>
</evidence>
<keyword evidence="9" id="KW-0067">ATP-binding</keyword>
<comment type="subcellular location">
    <subcellularLocation>
        <location evidence="2">Membrane</location>
        <topology evidence="2">Multi-pass membrane protein</topology>
    </subcellularLocation>
</comment>
<dbReference type="EMBL" id="MDGQ01000005">
    <property type="protein sequence ID" value="OEK04541.1"/>
    <property type="molecule type" value="Genomic_DNA"/>
</dbReference>
<dbReference type="CDD" id="cd00082">
    <property type="entry name" value="HisKA"/>
    <property type="match status" value="1"/>
</dbReference>
<dbReference type="GO" id="GO:0006355">
    <property type="term" value="P:regulation of DNA-templated transcription"/>
    <property type="evidence" value="ECO:0007669"/>
    <property type="project" value="InterPro"/>
</dbReference>
<dbReference type="SUPFAM" id="SSF55874">
    <property type="entry name" value="ATPase domain of HSP90 chaperone/DNA topoisomerase II/histidine kinase"/>
    <property type="match status" value="1"/>
</dbReference>
<keyword evidence="5" id="KW-0808">Transferase</keyword>
<dbReference type="EC" id="2.7.13.3" evidence="3"/>
<dbReference type="CDD" id="cd00130">
    <property type="entry name" value="PAS"/>
    <property type="match status" value="3"/>
</dbReference>
<dbReference type="GO" id="GO:0000156">
    <property type="term" value="F:phosphorelay response regulator activity"/>
    <property type="evidence" value="ECO:0007669"/>
    <property type="project" value="TreeGrafter"/>
</dbReference>
<evidence type="ECO:0000256" key="5">
    <source>
        <dbReference type="ARBA" id="ARBA00022679"/>
    </source>
</evidence>
<evidence type="ECO:0000313" key="18">
    <source>
        <dbReference type="Proteomes" id="UP000095552"/>
    </source>
</evidence>
<dbReference type="Gene3D" id="3.30.565.10">
    <property type="entry name" value="Histidine kinase-like ATPase, C-terminal domain"/>
    <property type="match status" value="1"/>
</dbReference>
<dbReference type="PANTHER" id="PTHR42878">
    <property type="entry name" value="TWO-COMPONENT HISTIDINE KINASE"/>
    <property type="match status" value="1"/>
</dbReference>
<feature type="domain" description="PAS" evidence="15">
    <location>
        <begin position="196"/>
        <end position="267"/>
    </location>
</feature>
<evidence type="ECO:0000259" key="14">
    <source>
        <dbReference type="PROSITE" id="PS50109"/>
    </source>
</evidence>
<keyword evidence="12" id="KW-0472">Membrane</keyword>
<dbReference type="InterPro" id="IPR050351">
    <property type="entry name" value="BphY/WalK/GraS-like"/>
</dbReference>
<keyword evidence="8" id="KW-0418">Kinase</keyword>
<evidence type="ECO:0000256" key="1">
    <source>
        <dbReference type="ARBA" id="ARBA00000085"/>
    </source>
</evidence>
<feature type="domain" description="PAC" evidence="16">
    <location>
        <begin position="589"/>
        <end position="639"/>
    </location>
</feature>
<dbReference type="PRINTS" id="PR00344">
    <property type="entry name" value="BCTRLSENSOR"/>
</dbReference>
<dbReference type="PROSITE" id="PS50112">
    <property type="entry name" value="PAS"/>
    <property type="match status" value="3"/>
</dbReference>
<keyword evidence="18" id="KW-1185">Reference proteome</keyword>
<dbReference type="Proteomes" id="UP000095552">
    <property type="component" value="Unassembled WGS sequence"/>
</dbReference>
<evidence type="ECO:0000259" key="16">
    <source>
        <dbReference type="PROSITE" id="PS50113"/>
    </source>
</evidence>
<dbReference type="Gene3D" id="3.30.450.20">
    <property type="entry name" value="PAS domain"/>
    <property type="match status" value="3"/>
</dbReference>
<dbReference type="Pfam" id="PF00989">
    <property type="entry name" value="PAS"/>
    <property type="match status" value="3"/>
</dbReference>
<dbReference type="SMART" id="SM00065">
    <property type="entry name" value="GAF"/>
    <property type="match status" value="1"/>
</dbReference>
<evidence type="ECO:0000256" key="4">
    <source>
        <dbReference type="ARBA" id="ARBA00022553"/>
    </source>
</evidence>
<dbReference type="InterPro" id="IPR003594">
    <property type="entry name" value="HATPase_dom"/>
</dbReference>
<dbReference type="Pfam" id="PF02518">
    <property type="entry name" value="HATPase_c"/>
    <property type="match status" value="1"/>
</dbReference>
<protein>
    <recommendedName>
        <fullName evidence="3">histidine kinase</fullName>
        <ecNumber evidence="3">2.7.13.3</ecNumber>
    </recommendedName>
</protein>
<dbReference type="NCBIfam" id="TIGR00229">
    <property type="entry name" value="sensory_box"/>
    <property type="match status" value="3"/>
</dbReference>
<dbReference type="InterPro" id="IPR005467">
    <property type="entry name" value="His_kinase_dom"/>
</dbReference>
<dbReference type="InterPro" id="IPR036890">
    <property type="entry name" value="HATPase_C_sf"/>
</dbReference>
<dbReference type="OrthoDB" id="9808408at2"/>
<gene>
    <name evidence="17" type="ORF">BFP71_13830</name>
</gene>
<dbReference type="SUPFAM" id="SSF55785">
    <property type="entry name" value="PYP-like sensor domain (PAS domain)"/>
    <property type="match status" value="3"/>
</dbReference>
<dbReference type="InterPro" id="IPR013767">
    <property type="entry name" value="PAS_fold"/>
</dbReference>
<keyword evidence="10" id="KW-1133">Transmembrane helix</keyword>
<sequence length="874" mass="99016">MKNDLELVVGQKVSPLILKAIIPQVQNSSISSFTTEYENIILSAKVDASTDLYHITFSKREDRELQKKYATDKYRLLVEAAQDVIYEIDLNGQFTYVNPKATEVSGYSEAECLKMSYLELVRDDWEDRVQAFYLKQVKESIHSTYLEFPIITKKGKEVWLGQNVQLLEDEIAQVGLMAIARDITIVHDTQKALERSEEKYRGIIQNLQYGLMEVDLDEKIIYANEAMCLITGYSQEELVGQHASDLLVDETTRSVIDNQHEQRLEGVASVYQLKLRHKNGDELWALISGAPIFDVDGNRVGSIGIHMDITEKQRDQEALVFARNQLEQQNEKLHKNQKFLSAINGFVTKLLNDETLFEIAWEIAENVIDQFGFEDCVIYVLNDDTGKLTQLAAYGAKSTKNRQVVDPIEIEMGVGIVGTVAQSGVAEIIKDTTKDPRYIVDDAKRQSEITVPIIADGKVIGIIDSEHSDKNYFSDAHLEILTTVANLASNRLKNAIANQKQLQIEGELRDSEEKLRTILESAIDGVISIDAKGVIAEWNKQAEVIFGYKAEEVIGLTLTETIIPPNFREAHDRGMKHYFRTGEGPVLNQKIEISALRKNGEEFPIELAIIPVRTKGVQTFTAFLSDITIQKEVRLEMEKALNKEKEVNELKSRFVAMTSHEFRTPLTTIKQNSDLISHRLELTAPDQFPKYAKYFDRIESELGRVTGLMNDILMLGRIESGKIEIKKKENDLVEFCQQLVDKQRVDENPVMNFKIQGVPRPIMFDRQLLHHVVLNLLTNATKYSTGKKDPQVTLVFNELDKARIHVKDFGIGIPKKDQKGLFQSFYRATNVKNIQGSGLGLSIVKEFTEMHGGKVEVISEVNKGAEFIVEIPDK</sequence>
<evidence type="ECO:0000256" key="9">
    <source>
        <dbReference type="ARBA" id="ARBA00022840"/>
    </source>
</evidence>
<organism evidence="17 18">
    <name type="scientific">Roseivirga misakiensis</name>
    <dbReference type="NCBI Taxonomy" id="1563681"/>
    <lineage>
        <taxon>Bacteria</taxon>
        <taxon>Pseudomonadati</taxon>
        <taxon>Bacteroidota</taxon>
        <taxon>Cytophagia</taxon>
        <taxon>Cytophagales</taxon>
        <taxon>Roseivirgaceae</taxon>
        <taxon>Roseivirga</taxon>
    </lineage>
</organism>
<feature type="domain" description="PAC" evidence="16">
    <location>
        <begin position="269"/>
        <end position="321"/>
    </location>
</feature>
<evidence type="ECO:0000256" key="11">
    <source>
        <dbReference type="ARBA" id="ARBA00023012"/>
    </source>
</evidence>
<name>A0A1E5SZJ7_9BACT</name>
<dbReference type="PANTHER" id="PTHR42878:SF7">
    <property type="entry name" value="SENSOR HISTIDINE KINASE GLRK"/>
    <property type="match status" value="1"/>
</dbReference>
<proteinExistence type="predicted"/>
<evidence type="ECO:0000256" key="12">
    <source>
        <dbReference type="ARBA" id="ARBA00023136"/>
    </source>
</evidence>
<evidence type="ECO:0000256" key="6">
    <source>
        <dbReference type="ARBA" id="ARBA00022692"/>
    </source>
</evidence>
<evidence type="ECO:0000256" key="2">
    <source>
        <dbReference type="ARBA" id="ARBA00004141"/>
    </source>
</evidence>
<dbReference type="InterPro" id="IPR001610">
    <property type="entry name" value="PAC"/>
</dbReference>
<keyword evidence="6" id="KW-0812">Transmembrane</keyword>
<reference evidence="17 18" key="1">
    <citation type="submission" date="2016-08" db="EMBL/GenBank/DDBJ databases">
        <title>Draft genome of Fabibacter sp. strain SK-8.</title>
        <authorList>
            <person name="Wong S.-K."/>
            <person name="Hamasaki K."/>
            <person name="Yoshizawa S."/>
        </authorList>
    </citation>
    <scope>NUCLEOTIDE SEQUENCE [LARGE SCALE GENOMIC DNA]</scope>
    <source>
        <strain evidence="17 18">SK-8</strain>
    </source>
</reference>
<dbReference type="STRING" id="1563681.BFP71_13830"/>
<evidence type="ECO:0000256" key="10">
    <source>
        <dbReference type="ARBA" id="ARBA00022989"/>
    </source>
</evidence>
<dbReference type="GO" id="GO:0005524">
    <property type="term" value="F:ATP binding"/>
    <property type="evidence" value="ECO:0007669"/>
    <property type="project" value="UniProtKB-KW"/>
</dbReference>
<feature type="domain" description="PAS" evidence="15">
    <location>
        <begin position="70"/>
        <end position="140"/>
    </location>
</feature>
<dbReference type="GO" id="GO:0007234">
    <property type="term" value="P:osmosensory signaling via phosphorelay pathway"/>
    <property type="evidence" value="ECO:0007669"/>
    <property type="project" value="TreeGrafter"/>
</dbReference>
<comment type="caution">
    <text evidence="17">The sequence shown here is derived from an EMBL/GenBank/DDBJ whole genome shotgun (WGS) entry which is preliminary data.</text>
</comment>
<dbReference type="InterPro" id="IPR004358">
    <property type="entry name" value="Sig_transdc_His_kin-like_C"/>
</dbReference>
<dbReference type="InterPro" id="IPR035965">
    <property type="entry name" value="PAS-like_dom_sf"/>
</dbReference>
<feature type="coiled-coil region" evidence="13">
    <location>
        <begin position="312"/>
        <end position="343"/>
    </location>
</feature>
<dbReference type="Pfam" id="PF13185">
    <property type="entry name" value="GAF_2"/>
    <property type="match status" value="1"/>
</dbReference>
<dbReference type="InterPro" id="IPR000700">
    <property type="entry name" value="PAS-assoc_C"/>
</dbReference>
<evidence type="ECO:0000256" key="3">
    <source>
        <dbReference type="ARBA" id="ARBA00012438"/>
    </source>
</evidence>
<evidence type="ECO:0000256" key="7">
    <source>
        <dbReference type="ARBA" id="ARBA00022741"/>
    </source>
</evidence>
<evidence type="ECO:0000313" key="17">
    <source>
        <dbReference type="EMBL" id="OEK04541.1"/>
    </source>
</evidence>
<dbReference type="InterPro" id="IPR036097">
    <property type="entry name" value="HisK_dim/P_sf"/>
</dbReference>
<comment type="catalytic activity">
    <reaction evidence="1">
        <text>ATP + protein L-histidine = ADP + protein N-phospho-L-histidine.</text>
        <dbReference type="EC" id="2.7.13.3"/>
    </reaction>
</comment>
<keyword evidence="13" id="KW-0175">Coiled coil</keyword>
<feature type="domain" description="PAS" evidence="15">
    <location>
        <begin position="511"/>
        <end position="582"/>
    </location>
</feature>
<dbReference type="Gene3D" id="3.30.450.40">
    <property type="match status" value="1"/>
</dbReference>
<dbReference type="SMART" id="SM00086">
    <property type="entry name" value="PAC"/>
    <property type="match status" value="3"/>
</dbReference>
<dbReference type="InterPro" id="IPR029016">
    <property type="entry name" value="GAF-like_dom_sf"/>
</dbReference>
<feature type="domain" description="Histidine kinase" evidence="14">
    <location>
        <begin position="657"/>
        <end position="874"/>
    </location>
</feature>
<dbReference type="AlphaFoldDB" id="A0A1E5SZJ7"/>
<dbReference type="GO" id="GO:0016020">
    <property type="term" value="C:membrane"/>
    <property type="evidence" value="ECO:0007669"/>
    <property type="project" value="UniProtKB-SubCell"/>
</dbReference>
<dbReference type="SMART" id="SM00091">
    <property type="entry name" value="PAS"/>
    <property type="match status" value="3"/>
</dbReference>
<dbReference type="InterPro" id="IPR003661">
    <property type="entry name" value="HisK_dim/P_dom"/>
</dbReference>
<dbReference type="GO" id="GO:0030295">
    <property type="term" value="F:protein kinase activator activity"/>
    <property type="evidence" value="ECO:0007669"/>
    <property type="project" value="TreeGrafter"/>
</dbReference>
<keyword evidence="4" id="KW-0597">Phosphoprotein</keyword>
<keyword evidence="11" id="KW-0902">Two-component regulatory system</keyword>
<dbReference type="PROSITE" id="PS50109">
    <property type="entry name" value="HIS_KIN"/>
    <property type="match status" value="1"/>
</dbReference>
<dbReference type="SMART" id="SM00388">
    <property type="entry name" value="HisKA"/>
    <property type="match status" value="1"/>
</dbReference>
<dbReference type="Gene3D" id="1.10.287.130">
    <property type="match status" value="1"/>
</dbReference>
<dbReference type="Pfam" id="PF00512">
    <property type="entry name" value="HisKA"/>
    <property type="match status" value="1"/>
</dbReference>
<dbReference type="SUPFAM" id="SSF55781">
    <property type="entry name" value="GAF domain-like"/>
    <property type="match status" value="1"/>
</dbReference>
<dbReference type="GO" id="GO:0000155">
    <property type="term" value="F:phosphorelay sensor kinase activity"/>
    <property type="evidence" value="ECO:0007669"/>
    <property type="project" value="InterPro"/>
</dbReference>
<dbReference type="PROSITE" id="PS50113">
    <property type="entry name" value="PAC"/>
    <property type="match status" value="3"/>
</dbReference>
<keyword evidence="7" id="KW-0547">Nucleotide-binding</keyword>
<evidence type="ECO:0000256" key="8">
    <source>
        <dbReference type="ARBA" id="ARBA00022777"/>
    </source>
</evidence>
<accession>A0A1E5SZJ7</accession>
<dbReference type="SUPFAM" id="SSF47384">
    <property type="entry name" value="Homodimeric domain of signal transducing histidine kinase"/>
    <property type="match status" value="1"/>
</dbReference>
<dbReference type="SMART" id="SM00387">
    <property type="entry name" value="HATPase_c"/>
    <property type="match status" value="1"/>
</dbReference>
<dbReference type="CDD" id="cd00075">
    <property type="entry name" value="HATPase"/>
    <property type="match status" value="1"/>
</dbReference>
<evidence type="ECO:0000259" key="15">
    <source>
        <dbReference type="PROSITE" id="PS50112"/>
    </source>
</evidence>
<dbReference type="InterPro" id="IPR003018">
    <property type="entry name" value="GAF"/>
</dbReference>